<dbReference type="Gene3D" id="2.40.50.660">
    <property type="match status" value="1"/>
</dbReference>
<keyword evidence="1" id="KW-0472">Membrane</keyword>
<name>A0A077MC18_9MICO</name>
<dbReference type="PROSITE" id="PS51257">
    <property type="entry name" value="PROKAR_LIPOPROTEIN"/>
    <property type="match status" value="1"/>
</dbReference>
<keyword evidence="3" id="KW-1185">Reference proteome</keyword>
<comment type="caution">
    <text evidence="2">The sequence shown here is derived from an EMBL/GenBank/DDBJ whole genome shotgun (WGS) entry which is preliminary data.</text>
</comment>
<evidence type="ECO:0000256" key="1">
    <source>
        <dbReference type="SAM" id="Phobius"/>
    </source>
</evidence>
<dbReference type="Pfam" id="PF10694">
    <property type="entry name" value="DUF2500"/>
    <property type="match status" value="1"/>
</dbReference>
<dbReference type="EMBL" id="CAJC01000058">
    <property type="protein sequence ID" value="CCI52238.1"/>
    <property type="molecule type" value="Genomic_DNA"/>
</dbReference>
<evidence type="ECO:0000313" key="2">
    <source>
        <dbReference type="EMBL" id="CCI52238.1"/>
    </source>
</evidence>
<feature type="transmembrane region" description="Helical" evidence="1">
    <location>
        <begin position="6"/>
        <end position="28"/>
    </location>
</feature>
<keyword evidence="1" id="KW-1133">Transmembrane helix</keyword>
<evidence type="ECO:0000313" key="3">
    <source>
        <dbReference type="Proteomes" id="UP000035720"/>
    </source>
</evidence>
<gene>
    <name evidence="2" type="ORF">BN13_1500017</name>
</gene>
<accession>A0A077MC18</accession>
<sequence>MPKAFAIFFVLMLGIIACVFVVVLSAIVRQSSRNRAVQRANAASPQLNRPARVVSKRAGVTGNENSTRTSYFATFEFPGGAREEFPLEGQQYGLLSEGDTGTLTSQGTWFQSFTRTGPLGSGGTIQDRSGF</sequence>
<dbReference type="OrthoDB" id="282886at2"/>
<protein>
    <submittedName>
        <fullName evidence="2">Uncharacterized protein</fullName>
    </submittedName>
</protein>
<organism evidence="2 3">
    <name type="scientific">Nostocoides jenkinsii Ben 74</name>
    <dbReference type="NCBI Taxonomy" id="1193518"/>
    <lineage>
        <taxon>Bacteria</taxon>
        <taxon>Bacillati</taxon>
        <taxon>Actinomycetota</taxon>
        <taxon>Actinomycetes</taxon>
        <taxon>Micrococcales</taxon>
        <taxon>Intrasporangiaceae</taxon>
        <taxon>Nostocoides</taxon>
    </lineage>
</organism>
<dbReference type="STRING" id="1193518.BN13_1500017"/>
<dbReference type="RefSeq" id="WP_053079839.1">
    <property type="nucleotide sequence ID" value="NZ_HF571038.1"/>
</dbReference>
<dbReference type="InterPro" id="IPR019635">
    <property type="entry name" value="DUF2500"/>
</dbReference>
<reference evidence="2 3" key="1">
    <citation type="journal article" date="2013" name="ISME J.">
        <title>A metabolic model for members of the genus Tetrasphaera involved in enhanced biological phosphorus removal.</title>
        <authorList>
            <person name="Kristiansen R."/>
            <person name="Nguyen H.T.T."/>
            <person name="Saunders A.M."/>
            <person name="Nielsen J.L."/>
            <person name="Wimmer R."/>
            <person name="Le V.Q."/>
            <person name="McIlroy S.J."/>
            <person name="Petrovski S."/>
            <person name="Seviour R.J."/>
            <person name="Calteau A."/>
            <person name="Nielsen K.L."/>
            <person name="Nielsen P.H."/>
        </authorList>
    </citation>
    <scope>NUCLEOTIDE SEQUENCE [LARGE SCALE GENOMIC DNA]</scope>
    <source>
        <strain evidence="2 3">Ben 74</strain>
    </source>
</reference>
<keyword evidence="1" id="KW-0812">Transmembrane</keyword>
<dbReference type="Proteomes" id="UP000035720">
    <property type="component" value="Unassembled WGS sequence"/>
</dbReference>
<dbReference type="AlphaFoldDB" id="A0A077MC18"/>
<proteinExistence type="predicted"/>